<organism evidence="1 2">
    <name type="scientific">Selenomonas bovis</name>
    <dbReference type="NCBI Taxonomy" id="416586"/>
    <lineage>
        <taxon>Bacteria</taxon>
        <taxon>Bacillati</taxon>
        <taxon>Bacillota</taxon>
        <taxon>Negativicutes</taxon>
        <taxon>Selenomonadales</taxon>
        <taxon>Selenomonadaceae</taxon>
        <taxon>Selenomonas</taxon>
    </lineage>
</organism>
<dbReference type="RefSeq" id="WP_170077052.1">
    <property type="nucleotide sequence ID" value="NZ_JABAFA010000003.1"/>
</dbReference>
<sequence length="333" mass="37369">MITIDKAILHVLDFNSGVTVYSEQEMDLQENIQMFLQKHIEKSLARQDAKSGDFYEDSVCKAKISAYLNGESTFVAFSQELAKHLENSLLHTEEVASADIILLDVHVDEQRKLILFKCNNHVGYVHQVCQTEHGVQNEIINHYAIMPNLSQRMDEFVIIDAASLQLSLVAKKYTMGGESVYLLPEVVLECSMEPSQKDALKSLEKTTVAVAESFGQDAVAAAAAAKNYVAEHMEISNELDLKRAGEEVFKEQPAMQADYNRRLEEQGFDKPVQMDQEATLKKVAKHKLKTDTGIELAIPTDYFDNTQFVEFHNEADGTLSITLKHIASIINRG</sequence>
<dbReference type="InterPro" id="IPR007358">
    <property type="entry name" value="Nucleoid_associated_NdpA"/>
</dbReference>
<reference evidence="1 2" key="1">
    <citation type="submission" date="2020-04" db="EMBL/GenBank/DDBJ databases">
        <authorList>
            <person name="Hitch T.C.A."/>
            <person name="Wylensek D."/>
            <person name="Clavel T."/>
        </authorList>
    </citation>
    <scope>NUCLEOTIDE SEQUENCE [LARGE SCALE GENOMIC DNA]</scope>
    <source>
        <strain evidence="1 2">PG-130-P53-12</strain>
    </source>
</reference>
<dbReference type="AlphaFoldDB" id="A0A848B537"/>
<dbReference type="Proteomes" id="UP000543804">
    <property type="component" value="Unassembled WGS sequence"/>
</dbReference>
<gene>
    <name evidence="1" type="ORF">HF878_02145</name>
</gene>
<protein>
    <submittedName>
        <fullName evidence="1">Nucleoid-associated protein</fullName>
    </submittedName>
</protein>
<comment type="caution">
    <text evidence="1">The sequence shown here is derived from an EMBL/GenBank/DDBJ whole genome shotgun (WGS) entry which is preliminary data.</text>
</comment>
<evidence type="ECO:0000313" key="2">
    <source>
        <dbReference type="Proteomes" id="UP000543804"/>
    </source>
</evidence>
<evidence type="ECO:0000313" key="1">
    <source>
        <dbReference type="EMBL" id="NMD98288.1"/>
    </source>
</evidence>
<dbReference type="Pfam" id="PF04245">
    <property type="entry name" value="NA37"/>
    <property type="match status" value="1"/>
</dbReference>
<accession>A0A848B537</accession>
<dbReference type="GO" id="GO:0009295">
    <property type="term" value="C:nucleoid"/>
    <property type="evidence" value="ECO:0007669"/>
    <property type="project" value="InterPro"/>
</dbReference>
<proteinExistence type="predicted"/>
<keyword evidence="2" id="KW-1185">Reference proteome</keyword>
<name>A0A848B537_9FIRM</name>
<dbReference type="EMBL" id="JABAFA010000003">
    <property type="protein sequence ID" value="NMD98288.1"/>
    <property type="molecule type" value="Genomic_DNA"/>
</dbReference>